<dbReference type="InterPro" id="IPR000182">
    <property type="entry name" value="GNAT_dom"/>
</dbReference>
<dbReference type="RefSeq" id="WP_352064708.1">
    <property type="nucleotide sequence ID" value="NZ_JBEPAZ010000031.1"/>
</dbReference>
<accession>A0ABV1UD93</accession>
<evidence type="ECO:0000256" key="1">
    <source>
        <dbReference type="SAM" id="MobiDB-lite"/>
    </source>
</evidence>
<evidence type="ECO:0000313" key="4">
    <source>
        <dbReference type="Proteomes" id="UP001470023"/>
    </source>
</evidence>
<organism evidence="3 4">
    <name type="scientific">Streptomyces sp. 900105245</name>
    <dbReference type="NCBI Taxonomy" id="3154379"/>
    <lineage>
        <taxon>Bacteria</taxon>
        <taxon>Bacillati</taxon>
        <taxon>Actinomycetota</taxon>
        <taxon>Actinomycetes</taxon>
        <taxon>Kitasatosporales</taxon>
        <taxon>Streptomycetaceae</taxon>
        <taxon>Streptomyces</taxon>
    </lineage>
</organism>
<dbReference type="Proteomes" id="UP001470023">
    <property type="component" value="Unassembled WGS sequence"/>
</dbReference>
<dbReference type="Gene3D" id="3.40.630.30">
    <property type="match status" value="1"/>
</dbReference>
<feature type="domain" description="N-acetyltransferase" evidence="2">
    <location>
        <begin position="29"/>
        <end position="99"/>
    </location>
</feature>
<dbReference type="SUPFAM" id="SSF55729">
    <property type="entry name" value="Acyl-CoA N-acyltransferases (Nat)"/>
    <property type="match status" value="1"/>
</dbReference>
<sequence>MVTLRALALDDAPALTRIYSGASIRYETPRVQWCWGILDESDLIGLISLRRRTPAMDTISYILRDDSWGNGYAIHAAHQVVTVAFTTAGLNRLEAMHHPTTSPPAASWLKPGSPASARPTGTPRPELSPTSCTRWRAVPDMKLNDLGPLMARRQDGGLSFERFRADPALAALQWPNDVLRDFLFDHGDNGHFVNDYGDVDLRAITWKLEMIPAAAFPTMPTGESDAGCIESYAADPVYWVKVRPPEVGRHWEEHGTWLRPPLLIDRRLLDPADSRLQVLEGRTRVGVLCGRLREQLRVAPHHQEWVGRS</sequence>
<dbReference type="InterPro" id="IPR016181">
    <property type="entry name" value="Acyl_CoA_acyltransferase"/>
</dbReference>
<dbReference type="EMBL" id="JBEPAZ010000031">
    <property type="protein sequence ID" value="MER6431669.1"/>
    <property type="molecule type" value="Genomic_DNA"/>
</dbReference>
<keyword evidence="4" id="KW-1185">Reference proteome</keyword>
<comment type="caution">
    <text evidence="3">The sequence shown here is derived from an EMBL/GenBank/DDBJ whole genome shotgun (WGS) entry which is preliminary data.</text>
</comment>
<feature type="region of interest" description="Disordered" evidence="1">
    <location>
        <begin position="96"/>
        <end position="131"/>
    </location>
</feature>
<name>A0ABV1UD93_9ACTN</name>
<evidence type="ECO:0000259" key="2">
    <source>
        <dbReference type="Pfam" id="PF13302"/>
    </source>
</evidence>
<protein>
    <submittedName>
        <fullName evidence="3">GNAT family N-acetyltransferase</fullName>
    </submittedName>
</protein>
<dbReference type="Pfam" id="PF13302">
    <property type="entry name" value="Acetyltransf_3"/>
    <property type="match status" value="1"/>
</dbReference>
<proteinExistence type="predicted"/>
<gene>
    <name evidence="3" type="ORF">ABT272_28660</name>
</gene>
<evidence type="ECO:0000313" key="3">
    <source>
        <dbReference type="EMBL" id="MER6431669.1"/>
    </source>
</evidence>
<reference evidence="3 4" key="1">
    <citation type="submission" date="2024-06" db="EMBL/GenBank/DDBJ databases">
        <title>The Natural Products Discovery Center: Release of the First 8490 Sequenced Strains for Exploring Actinobacteria Biosynthetic Diversity.</title>
        <authorList>
            <person name="Kalkreuter E."/>
            <person name="Kautsar S.A."/>
            <person name="Yang D."/>
            <person name="Bader C.D."/>
            <person name="Teijaro C.N."/>
            <person name="Fluegel L."/>
            <person name="Davis C.M."/>
            <person name="Simpson J.R."/>
            <person name="Lauterbach L."/>
            <person name="Steele A.D."/>
            <person name="Gui C."/>
            <person name="Meng S."/>
            <person name="Li G."/>
            <person name="Viehrig K."/>
            <person name="Ye F."/>
            <person name="Su P."/>
            <person name="Kiefer A.F."/>
            <person name="Nichols A."/>
            <person name="Cepeda A.J."/>
            <person name="Yan W."/>
            <person name="Fan B."/>
            <person name="Jiang Y."/>
            <person name="Adhikari A."/>
            <person name="Zheng C.-J."/>
            <person name="Schuster L."/>
            <person name="Cowan T.M."/>
            <person name="Smanski M.J."/>
            <person name="Chevrette M.G."/>
            <person name="De Carvalho L.P.S."/>
            <person name="Shen B."/>
        </authorList>
    </citation>
    <scope>NUCLEOTIDE SEQUENCE [LARGE SCALE GENOMIC DNA]</scope>
    <source>
        <strain evidence="3 4">NPDC001166</strain>
    </source>
</reference>